<accession>E6PQP7</accession>
<dbReference type="Gene3D" id="3.30.720.120">
    <property type="match status" value="1"/>
</dbReference>
<dbReference type="PANTHER" id="PTHR34109:SF1">
    <property type="entry name" value="VOC DOMAIN-CONTAINING PROTEIN"/>
    <property type="match status" value="1"/>
</dbReference>
<dbReference type="InterPro" id="IPR029068">
    <property type="entry name" value="Glyas_Bleomycin-R_OHBP_Dase"/>
</dbReference>
<dbReference type="InterPro" id="IPR037523">
    <property type="entry name" value="VOC_core"/>
</dbReference>
<name>E6PQP7_9ZZZZ</name>
<dbReference type="SUPFAM" id="SSF54593">
    <property type="entry name" value="Glyoxalase/Bleomycin resistance protein/Dihydroxybiphenyl dioxygenase"/>
    <property type="match status" value="1"/>
</dbReference>
<dbReference type="PANTHER" id="PTHR34109">
    <property type="entry name" value="BNAUNNG04460D PROTEIN-RELATED"/>
    <property type="match status" value="1"/>
</dbReference>
<reference evidence="2" key="1">
    <citation type="submission" date="2009-10" db="EMBL/GenBank/DDBJ databases">
        <title>Diversity of trophic interactions inside an arsenic-rich microbial ecosystem.</title>
        <authorList>
            <person name="Bertin P.N."/>
            <person name="Heinrich-Salmeron A."/>
            <person name="Pelletier E."/>
            <person name="Goulhen-Chollet F."/>
            <person name="Arsene-Ploetze F."/>
            <person name="Gallien S."/>
            <person name="Calteau A."/>
            <person name="Vallenet D."/>
            <person name="Casiot C."/>
            <person name="Chane-Woon-Ming B."/>
            <person name="Giloteaux L."/>
            <person name="Barakat M."/>
            <person name="Bonnefoy V."/>
            <person name="Bruneel O."/>
            <person name="Chandler M."/>
            <person name="Cleiss J."/>
            <person name="Duran R."/>
            <person name="Elbaz-Poulichet F."/>
            <person name="Fonknechten N."/>
            <person name="Lauga B."/>
            <person name="Mornico D."/>
            <person name="Ortet P."/>
            <person name="Schaeffer C."/>
            <person name="Siguier P."/>
            <person name="Alexander Thil Smith A."/>
            <person name="Van Dorsselaer A."/>
            <person name="Weissenbach J."/>
            <person name="Medigue C."/>
            <person name="Le Paslier D."/>
        </authorList>
    </citation>
    <scope>NUCLEOTIDE SEQUENCE</scope>
</reference>
<dbReference type="InterPro" id="IPR004360">
    <property type="entry name" value="Glyas_Fos-R_dOase_dom"/>
</dbReference>
<sequence>MSKVKAIPDGMHSLTPHLVCRNAAAAIDFYRRAFGAIERFRLPTPDGKLIHACVLIGDSQLFLFDEMPEHGALGPQALKGSPVTIHLQVQDADATFARAVDAGAKITMPLADMFWAIATARSRILSATTGRWPPMCATSARNRSRPRQQRPWAERRCANRDFNVLA</sequence>
<dbReference type="EMBL" id="CABM01000042">
    <property type="protein sequence ID" value="CBH97252.1"/>
    <property type="molecule type" value="Genomic_DNA"/>
</dbReference>
<feature type="domain" description="VOC" evidence="1">
    <location>
        <begin position="10"/>
        <end position="138"/>
    </location>
</feature>
<evidence type="ECO:0000313" key="2">
    <source>
        <dbReference type="EMBL" id="CBH97252.1"/>
    </source>
</evidence>
<gene>
    <name evidence="2" type="ORF">CARN2_2724</name>
</gene>
<dbReference type="AlphaFoldDB" id="E6PQP7"/>
<evidence type="ECO:0000259" key="1">
    <source>
        <dbReference type="PROSITE" id="PS51819"/>
    </source>
</evidence>
<proteinExistence type="predicted"/>
<dbReference type="Pfam" id="PF00903">
    <property type="entry name" value="Glyoxalase"/>
    <property type="match status" value="1"/>
</dbReference>
<dbReference type="PROSITE" id="PS51819">
    <property type="entry name" value="VOC"/>
    <property type="match status" value="1"/>
</dbReference>
<comment type="caution">
    <text evidence="2">The sequence shown here is derived from an EMBL/GenBank/DDBJ whole genome shotgun (WGS) entry which is preliminary data.</text>
</comment>
<dbReference type="Gene3D" id="3.30.720.110">
    <property type="match status" value="1"/>
</dbReference>
<protein>
    <recommendedName>
        <fullName evidence="1">VOC domain-containing protein</fullName>
    </recommendedName>
</protein>
<organism evidence="2">
    <name type="scientific">mine drainage metagenome</name>
    <dbReference type="NCBI Taxonomy" id="410659"/>
    <lineage>
        <taxon>unclassified sequences</taxon>
        <taxon>metagenomes</taxon>
        <taxon>ecological metagenomes</taxon>
    </lineage>
</organism>
<dbReference type="CDD" id="cd07246">
    <property type="entry name" value="VOC_like"/>
    <property type="match status" value="1"/>
</dbReference>